<evidence type="ECO:0000313" key="2">
    <source>
        <dbReference type="Proteomes" id="UP000823922"/>
    </source>
</evidence>
<dbReference type="Proteomes" id="UP000823922">
    <property type="component" value="Unassembled WGS sequence"/>
</dbReference>
<dbReference type="Gene3D" id="1.50.10.10">
    <property type="match status" value="1"/>
</dbReference>
<dbReference type="GO" id="GO:0005975">
    <property type="term" value="P:carbohydrate metabolic process"/>
    <property type="evidence" value="ECO:0007669"/>
    <property type="project" value="InterPro"/>
</dbReference>
<accession>A0A9D2QL57</accession>
<gene>
    <name evidence="1" type="ORF">H9926_11825</name>
</gene>
<feature type="non-terminal residue" evidence="1">
    <location>
        <position position="1"/>
    </location>
</feature>
<comment type="caution">
    <text evidence="1">The sequence shown here is derived from an EMBL/GenBank/DDBJ whole genome shotgun (WGS) entry which is preliminary data.</text>
</comment>
<reference evidence="1" key="2">
    <citation type="submission" date="2021-04" db="EMBL/GenBank/DDBJ databases">
        <authorList>
            <person name="Gilroy R."/>
        </authorList>
    </citation>
    <scope>NUCLEOTIDE SEQUENCE</scope>
    <source>
        <strain evidence="1">ChiBcec1-1630</strain>
    </source>
</reference>
<evidence type="ECO:0000313" key="1">
    <source>
        <dbReference type="EMBL" id="HJC88690.1"/>
    </source>
</evidence>
<dbReference type="SUPFAM" id="SSF48208">
    <property type="entry name" value="Six-hairpin glycosidases"/>
    <property type="match status" value="1"/>
</dbReference>
<sequence>DEDHPGSEYWKIGRNYQLFRYMLGCNYYGKWPTKFNGGLFTFYERFTPDYRNWSGTEFTAQNQRLVYWPMLKSGDFDAMKPQFDFYNHLLEAGKMRALGYWGEDGACFPEQISCFGTSICAEYKWNRRKEIPEGEDDNPWVRMHYSTALEFALMMLEYVEYSGRDIAEYLDFIDQVIRFYFSHYGRDGKGRLRIFPSTALETYKGEDPYSADGNRYGASNPMDAVAGLRELLDQLIRYLENRGQDAAEYREWRRICPNLPEGEENGKPVFLPAQKYNPIPFNCELPQLYRIFPYSCRGLAEEEKERGRNTYWSSSLNEDQRLLVSWHQNGIFAARLNLTEEAMRILKWKMGDSERRFPAFWGPGHDWTPDHNWGGSAMIGLQEMLVQVKGDGFEVLPAWDRKVDVRFKLHLPGGKVAAYCLKNGKLFTLD</sequence>
<proteinExistence type="predicted"/>
<dbReference type="EMBL" id="DWVS01000302">
    <property type="protein sequence ID" value="HJC88690.1"/>
    <property type="molecule type" value="Genomic_DNA"/>
</dbReference>
<protein>
    <submittedName>
        <fullName evidence="1">Uncharacterized protein</fullName>
    </submittedName>
</protein>
<dbReference type="InterPro" id="IPR008928">
    <property type="entry name" value="6-hairpin_glycosidase_sf"/>
</dbReference>
<dbReference type="AlphaFoldDB" id="A0A9D2QL57"/>
<organism evidence="1 2">
    <name type="scientific">Candidatus Eisenbergiella intestinigallinarum</name>
    <dbReference type="NCBI Taxonomy" id="2838549"/>
    <lineage>
        <taxon>Bacteria</taxon>
        <taxon>Bacillati</taxon>
        <taxon>Bacillota</taxon>
        <taxon>Clostridia</taxon>
        <taxon>Lachnospirales</taxon>
        <taxon>Lachnospiraceae</taxon>
        <taxon>Eisenbergiella</taxon>
    </lineage>
</organism>
<name>A0A9D2QL57_9FIRM</name>
<reference evidence="1" key="1">
    <citation type="journal article" date="2021" name="PeerJ">
        <title>Extensive microbial diversity within the chicken gut microbiome revealed by metagenomics and culture.</title>
        <authorList>
            <person name="Gilroy R."/>
            <person name="Ravi A."/>
            <person name="Getino M."/>
            <person name="Pursley I."/>
            <person name="Horton D.L."/>
            <person name="Alikhan N.F."/>
            <person name="Baker D."/>
            <person name="Gharbi K."/>
            <person name="Hall N."/>
            <person name="Watson M."/>
            <person name="Adriaenssens E.M."/>
            <person name="Foster-Nyarko E."/>
            <person name="Jarju S."/>
            <person name="Secka A."/>
            <person name="Antonio M."/>
            <person name="Oren A."/>
            <person name="Chaudhuri R.R."/>
            <person name="La Ragione R."/>
            <person name="Hildebrand F."/>
            <person name="Pallen M.J."/>
        </authorList>
    </citation>
    <scope>NUCLEOTIDE SEQUENCE</scope>
    <source>
        <strain evidence="1">ChiBcec1-1630</strain>
    </source>
</reference>
<dbReference type="InterPro" id="IPR012341">
    <property type="entry name" value="6hp_glycosidase-like_sf"/>
</dbReference>